<evidence type="ECO:0000313" key="1">
    <source>
        <dbReference type="EMBL" id="EJX08614.1"/>
    </source>
</evidence>
<accession>J9GM88</accession>
<reference evidence="1" key="1">
    <citation type="journal article" date="2012" name="PLoS ONE">
        <title>Gene sets for utilization of primary and secondary nutrition supplies in the distal gut of endangered iberian lynx.</title>
        <authorList>
            <person name="Alcaide M."/>
            <person name="Messina E."/>
            <person name="Richter M."/>
            <person name="Bargiela R."/>
            <person name="Peplies J."/>
            <person name="Huws S.A."/>
            <person name="Newbold C.J."/>
            <person name="Golyshin P.N."/>
            <person name="Simon M.A."/>
            <person name="Lopez G."/>
            <person name="Yakimov M.M."/>
            <person name="Ferrer M."/>
        </authorList>
    </citation>
    <scope>NUCLEOTIDE SEQUENCE</scope>
</reference>
<dbReference type="EMBL" id="AMCI01000579">
    <property type="protein sequence ID" value="EJX08614.1"/>
    <property type="molecule type" value="Genomic_DNA"/>
</dbReference>
<organism evidence="1">
    <name type="scientific">gut metagenome</name>
    <dbReference type="NCBI Taxonomy" id="749906"/>
    <lineage>
        <taxon>unclassified sequences</taxon>
        <taxon>metagenomes</taxon>
        <taxon>organismal metagenomes</taxon>
    </lineage>
</organism>
<dbReference type="AlphaFoldDB" id="J9GM88"/>
<comment type="caution">
    <text evidence="1">The sequence shown here is derived from an EMBL/GenBank/DDBJ whole genome shotgun (WGS) entry which is preliminary data.</text>
</comment>
<protein>
    <submittedName>
        <fullName evidence="1">Uncharacterized protein</fullName>
    </submittedName>
</protein>
<proteinExistence type="predicted"/>
<sequence>MVGEHLNIFARIIYCVVSHSRNAPTAIGIVATRCANDIINMRSIDKVVGQGNWELRISPTPLRVIESTIITILSLRDAFPLTVLRRSLRSIHLHQNIPLEEVGRSIALLYNRDFLLSSVIQIEYQGSRTRSSLIMIVALDFPTSRLAFVNREPRHFALRPFWRYSVTRIREYREYRKSALVAYVNFTARHQQGWRLLSLRQGRLLIFLSTYCQRQGRYQQCS</sequence>
<name>J9GM88_9ZZZZ</name>
<gene>
    <name evidence="1" type="ORF">EVA_03277</name>
</gene>